<dbReference type="KEGG" id="gaw:V144x_40750"/>
<feature type="domain" description="Glycosyltransferase 2-like" evidence="1">
    <location>
        <begin position="11"/>
        <end position="136"/>
    </location>
</feature>
<gene>
    <name evidence="2" type="primary">epsE_2</name>
    <name evidence="2" type="ORF">V144x_40750</name>
</gene>
<dbReference type="PANTHER" id="PTHR22916">
    <property type="entry name" value="GLYCOSYLTRANSFERASE"/>
    <property type="match status" value="1"/>
</dbReference>
<dbReference type="SUPFAM" id="SSF53448">
    <property type="entry name" value="Nucleotide-diphospho-sugar transferases"/>
    <property type="match status" value="1"/>
</dbReference>
<name>A0A517VZZ1_9PLAN</name>
<dbReference type="EC" id="2.4.-.-" evidence="2"/>
<dbReference type="Pfam" id="PF00535">
    <property type="entry name" value="Glycos_transf_2"/>
    <property type="match status" value="1"/>
</dbReference>
<protein>
    <submittedName>
        <fullName evidence="2">Glycosyltransferase EpsE</fullName>
        <ecNumber evidence="2">2.4.-.-</ecNumber>
    </submittedName>
</protein>
<organism evidence="2 3">
    <name type="scientific">Gimesia aquarii</name>
    <dbReference type="NCBI Taxonomy" id="2527964"/>
    <lineage>
        <taxon>Bacteria</taxon>
        <taxon>Pseudomonadati</taxon>
        <taxon>Planctomycetota</taxon>
        <taxon>Planctomycetia</taxon>
        <taxon>Planctomycetales</taxon>
        <taxon>Planctomycetaceae</taxon>
        <taxon>Gimesia</taxon>
    </lineage>
</organism>
<dbReference type="RefSeq" id="WP_197998532.1">
    <property type="nucleotide sequence ID" value="NZ_CP037920.1"/>
</dbReference>
<dbReference type="Proteomes" id="UP000318704">
    <property type="component" value="Chromosome"/>
</dbReference>
<reference evidence="2 3" key="1">
    <citation type="submission" date="2019-03" db="EMBL/GenBank/DDBJ databases">
        <title>Deep-cultivation of Planctomycetes and their phenomic and genomic characterization uncovers novel biology.</title>
        <authorList>
            <person name="Wiegand S."/>
            <person name="Jogler M."/>
            <person name="Boedeker C."/>
            <person name="Pinto D."/>
            <person name="Vollmers J."/>
            <person name="Rivas-Marin E."/>
            <person name="Kohn T."/>
            <person name="Peeters S.H."/>
            <person name="Heuer A."/>
            <person name="Rast P."/>
            <person name="Oberbeckmann S."/>
            <person name="Bunk B."/>
            <person name="Jeske O."/>
            <person name="Meyerdierks A."/>
            <person name="Storesund J.E."/>
            <person name="Kallscheuer N."/>
            <person name="Luecker S."/>
            <person name="Lage O.M."/>
            <person name="Pohl T."/>
            <person name="Merkel B.J."/>
            <person name="Hornburger P."/>
            <person name="Mueller R.-W."/>
            <person name="Bruemmer F."/>
            <person name="Labrenz M."/>
            <person name="Spormann A.M."/>
            <person name="Op den Camp H."/>
            <person name="Overmann J."/>
            <person name="Amann R."/>
            <person name="Jetten M.S.M."/>
            <person name="Mascher T."/>
            <person name="Medema M.H."/>
            <person name="Devos D.P."/>
            <person name="Kaster A.-K."/>
            <person name="Ovreas L."/>
            <person name="Rohde M."/>
            <person name="Galperin M.Y."/>
            <person name="Jogler C."/>
        </authorList>
    </citation>
    <scope>NUCLEOTIDE SEQUENCE [LARGE SCALE GENOMIC DNA]</scope>
    <source>
        <strain evidence="2 3">V144</strain>
    </source>
</reference>
<dbReference type="GO" id="GO:0016758">
    <property type="term" value="F:hexosyltransferase activity"/>
    <property type="evidence" value="ECO:0007669"/>
    <property type="project" value="UniProtKB-ARBA"/>
</dbReference>
<dbReference type="AlphaFoldDB" id="A0A517VZZ1"/>
<keyword evidence="2" id="KW-0328">Glycosyltransferase</keyword>
<sequence length="283" mass="32442">MQQTNPKVTVLLTVVNPDRHYFPAAVQSILDQSFQDFEFLIVEDPSEKDGRTFLTEEMLDRVVYITNTERTSLVSQKNLGINRARGEYIAMIDADDIAAPDRLKSQVGFLDAHPDITVLGSQIELIDQNGQVIGQRSFPTLHGDVESALRRTVPLCQPSVMLRKSWIKKIGGYIDNGYSTCEDYELWSRLHQAGANFSNHRSKLLRYRIHGSQMKMQFIRDTLQAALYVKRKYWATQMSFLDWVYMLCERAILVLPDKLLYELAMNILYDADNPLISETNAAK</sequence>
<evidence type="ECO:0000259" key="1">
    <source>
        <dbReference type="Pfam" id="PF00535"/>
    </source>
</evidence>
<evidence type="ECO:0000313" key="3">
    <source>
        <dbReference type="Proteomes" id="UP000318704"/>
    </source>
</evidence>
<dbReference type="Gene3D" id="3.90.550.10">
    <property type="entry name" value="Spore Coat Polysaccharide Biosynthesis Protein SpsA, Chain A"/>
    <property type="match status" value="1"/>
</dbReference>
<dbReference type="InterPro" id="IPR001173">
    <property type="entry name" value="Glyco_trans_2-like"/>
</dbReference>
<proteinExistence type="predicted"/>
<keyword evidence="2" id="KW-0808">Transferase</keyword>
<accession>A0A517VZZ1</accession>
<evidence type="ECO:0000313" key="2">
    <source>
        <dbReference type="EMBL" id="QDT98568.1"/>
    </source>
</evidence>
<dbReference type="InterPro" id="IPR029044">
    <property type="entry name" value="Nucleotide-diphossugar_trans"/>
</dbReference>
<dbReference type="PANTHER" id="PTHR22916:SF3">
    <property type="entry name" value="UDP-GLCNAC:BETAGAL BETA-1,3-N-ACETYLGLUCOSAMINYLTRANSFERASE-LIKE PROTEIN 1"/>
    <property type="match status" value="1"/>
</dbReference>
<dbReference type="EMBL" id="CP037920">
    <property type="protein sequence ID" value="QDT98568.1"/>
    <property type="molecule type" value="Genomic_DNA"/>
</dbReference>